<evidence type="ECO:0000256" key="1">
    <source>
        <dbReference type="ARBA" id="ARBA00022490"/>
    </source>
</evidence>
<proteinExistence type="predicted"/>
<reference evidence="5 6" key="1">
    <citation type="submission" date="2017-09" db="EMBL/GenBank/DDBJ databases">
        <authorList>
            <person name="Perez-Cataluna A."/>
            <person name="Figueras M.J."/>
            <person name="Salas-Masso N."/>
        </authorList>
    </citation>
    <scope>NUCLEOTIDE SEQUENCE [LARGE SCALE GENOMIC DNA]</scope>
    <source>
        <strain evidence="5 6">F138-33</strain>
    </source>
</reference>
<organism evidence="5 6">
    <name type="scientific">Malaciobacter canalis</name>
    <dbReference type="NCBI Taxonomy" id="1912871"/>
    <lineage>
        <taxon>Bacteria</taxon>
        <taxon>Pseudomonadati</taxon>
        <taxon>Campylobacterota</taxon>
        <taxon>Epsilonproteobacteria</taxon>
        <taxon>Campylobacterales</taxon>
        <taxon>Arcobacteraceae</taxon>
        <taxon>Malaciobacter</taxon>
    </lineage>
</organism>
<protein>
    <submittedName>
        <fullName evidence="5">Flagellar biosynthesis protein FliW</fullName>
    </submittedName>
</protein>
<dbReference type="PANTHER" id="PTHR39190:SF1">
    <property type="entry name" value="FLAGELLAR ASSEMBLY FACTOR FLIW"/>
    <property type="match status" value="1"/>
</dbReference>
<dbReference type="PANTHER" id="PTHR39190">
    <property type="entry name" value="FLAGELLAR ASSEMBLY FACTOR FLIW"/>
    <property type="match status" value="1"/>
</dbReference>
<keyword evidence="2" id="KW-1005">Bacterial flagellum biogenesis</keyword>
<evidence type="ECO:0000256" key="2">
    <source>
        <dbReference type="ARBA" id="ARBA00022795"/>
    </source>
</evidence>
<dbReference type="InterPro" id="IPR024046">
    <property type="entry name" value="Flagellar_assmbl_FliW_dom_sf"/>
</dbReference>
<evidence type="ECO:0000313" key="5">
    <source>
        <dbReference type="EMBL" id="PHO10758.1"/>
    </source>
</evidence>
<dbReference type="EMBL" id="NWVW01000002">
    <property type="protein sequence ID" value="PHO10758.1"/>
    <property type="molecule type" value="Genomic_DNA"/>
</dbReference>
<keyword evidence="1" id="KW-0963">Cytoplasm</keyword>
<keyword evidence="5" id="KW-0282">Flagellum</keyword>
<comment type="caution">
    <text evidence="5">The sequence shown here is derived from an EMBL/GenBank/DDBJ whole genome shotgun (WGS) entry which is preliminary data.</text>
</comment>
<keyword evidence="6" id="KW-1185">Reference proteome</keyword>
<dbReference type="Proteomes" id="UP000221384">
    <property type="component" value="Unassembled WGS sequence"/>
</dbReference>
<keyword evidence="5" id="KW-0969">Cilium</keyword>
<keyword evidence="5" id="KW-0966">Cell projection</keyword>
<evidence type="ECO:0000313" key="6">
    <source>
        <dbReference type="Proteomes" id="UP000221384"/>
    </source>
</evidence>
<sequence length="123" mass="14257">MLYEVKVPILGFDKIKYMNIKRLDKDFSILQIDEKDNTNMHMISSNSIKSFDIEFDESFLKKMQINKDTKISFYFSIVINNPVANSVVNLTAPIVINEDKKLLGQYIIKKSTSFFTTMSELSI</sequence>
<dbReference type="SUPFAM" id="SSF141457">
    <property type="entry name" value="BH3618-like"/>
    <property type="match status" value="1"/>
</dbReference>
<name>A0ABX4LSL3_9BACT</name>
<dbReference type="Pfam" id="PF02623">
    <property type="entry name" value="FliW"/>
    <property type="match status" value="1"/>
</dbReference>
<gene>
    <name evidence="5" type="ORF">CPG37_02635</name>
</gene>
<accession>A0ABX4LSL3</accession>
<dbReference type="Gene3D" id="2.30.290.10">
    <property type="entry name" value="BH3618-like"/>
    <property type="match status" value="1"/>
</dbReference>
<keyword evidence="4" id="KW-0143">Chaperone</keyword>
<keyword evidence="3" id="KW-0810">Translation regulation</keyword>
<evidence type="ECO:0000256" key="3">
    <source>
        <dbReference type="ARBA" id="ARBA00022845"/>
    </source>
</evidence>
<dbReference type="InterPro" id="IPR003775">
    <property type="entry name" value="Flagellar_assembly_factor_FliW"/>
</dbReference>
<evidence type="ECO:0000256" key="4">
    <source>
        <dbReference type="ARBA" id="ARBA00023186"/>
    </source>
</evidence>